<evidence type="ECO:0000313" key="2">
    <source>
        <dbReference type="EMBL" id="CDW86082.1"/>
    </source>
</evidence>
<proteinExistence type="predicted"/>
<feature type="region of interest" description="Disordered" evidence="1">
    <location>
        <begin position="200"/>
        <end position="220"/>
    </location>
</feature>
<gene>
    <name evidence="2" type="primary">Contig3726.g3980</name>
    <name evidence="2" type="ORF">STYLEM_15173</name>
</gene>
<dbReference type="InParanoid" id="A0A078AXX1"/>
<reference evidence="2 3" key="1">
    <citation type="submission" date="2014-06" db="EMBL/GenBank/DDBJ databases">
        <authorList>
            <person name="Swart Estienne"/>
        </authorList>
    </citation>
    <scope>NUCLEOTIDE SEQUENCE [LARGE SCALE GENOMIC DNA]</scope>
    <source>
        <strain evidence="2 3">130c</strain>
    </source>
</reference>
<dbReference type="EMBL" id="CCKQ01014327">
    <property type="protein sequence ID" value="CDW86082.1"/>
    <property type="molecule type" value="Genomic_DNA"/>
</dbReference>
<evidence type="ECO:0000313" key="3">
    <source>
        <dbReference type="Proteomes" id="UP000039865"/>
    </source>
</evidence>
<keyword evidence="3" id="KW-1185">Reference proteome</keyword>
<accession>A0A078AXX1</accession>
<dbReference type="Gene3D" id="3.90.1720.10">
    <property type="entry name" value="endopeptidase domain like (from Nostoc punctiforme)"/>
    <property type="match status" value="1"/>
</dbReference>
<sequence>MSMIKKADFKIIQSFQSKLGWDFKALALKVSEILMIHEECMNIRIINNDLIPKIMFSQHKYLWFQVDAEVQNEISCPIKIWQFLDLNSNKVIILVIREVYYFELMQVQLMGLATERYLHQLRFSLGFIEVNHDDKIPYIEIKWMDSGLLTQKFVNDLDAFLSLNNESSLFQCDYKNEELKELSPANSLYKNFSNPLNSPKCQVKANSKNPSPPGSQSKSKSFFQRIISNNNANPSGKTSISMKSFHSKYREIIRQSMLEKSSYKHQQPIVPTANAHKSITLLNYGDTFQPRERLKSKFSQICEVTEDDKHSEFQMTNTFEKQQTFKLTELANLASSFIQEQVSKDSMLNITSQTELKAADNLFSRQVKFKGFQDFDNYLFCGDIIFPEQSDFFDSYAYKHCCVYLDENRVFKVSIMDGLDNDFYQIQALDQFTQDQKAVIVLRNEMNLCSDDEIYQRSIQFISKKSKYQLNVENCEKIVNKIVYGKLFNSKMLRNKSLLKKRNFQLSLTKVILAFD</sequence>
<name>A0A078AXX1_STYLE</name>
<organism evidence="2 3">
    <name type="scientific">Stylonychia lemnae</name>
    <name type="common">Ciliate</name>
    <dbReference type="NCBI Taxonomy" id="5949"/>
    <lineage>
        <taxon>Eukaryota</taxon>
        <taxon>Sar</taxon>
        <taxon>Alveolata</taxon>
        <taxon>Ciliophora</taxon>
        <taxon>Intramacronucleata</taxon>
        <taxon>Spirotrichea</taxon>
        <taxon>Stichotrichia</taxon>
        <taxon>Sporadotrichida</taxon>
        <taxon>Oxytrichidae</taxon>
        <taxon>Stylonychinae</taxon>
        <taxon>Stylonychia</taxon>
    </lineage>
</organism>
<protein>
    <submittedName>
        <fullName evidence="2">Uncharacterized protein</fullName>
    </submittedName>
</protein>
<dbReference type="AlphaFoldDB" id="A0A078AXX1"/>
<evidence type="ECO:0000256" key="1">
    <source>
        <dbReference type="SAM" id="MobiDB-lite"/>
    </source>
</evidence>
<dbReference type="Proteomes" id="UP000039865">
    <property type="component" value="Unassembled WGS sequence"/>
</dbReference>